<organism evidence="5">
    <name type="scientific">marine sediment metagenome</name>
    <dbReference type="NCBI Taxonomy" id="412755"/>
    <lineage>
        <taxon>unclassified sequences</taxon>
        <taxon>metagenomes</taxon>
        <taxon>ecological metagenomes</taxon>
    </lineage>
</organism>
<reference evidence="5" key="1">
    <citation type="journal article" date="2015" name="Nature">
        <title>Complex archaea that bridge the gap between prokaryotes and eukaryotes.</title>
        <authorList>
            <person name="Spang A."/>
            <person name="Saw J.H."/>
            <person name="Jorgensen S.L."/>
            <person name="Zaremba-Niedzwiedzka K."/>
            <person name="Martijn J."/>
            <person name="Lind A.E."/>
            <person name="van Eijk R."/>
            <person name="Schleper C."/>
            <person name="Guy L."/>
            <person name="Ettema T.J."/>
        </authorList>
    </citation>
    <scope>NUCLEOTIDE SEQUENCE</scope>
</reference>
<dbReference type="InterPro" id="IPR011711">
    <property type="entry name" value="GntR_C"/>
</dbReference>
<name>A0A0F9GCR6_9ZZZZ</name>
<feature type="domain" description="HTH gntR-type" evidence="4">
    <location>
        <begin position="1"/>
        <end position="44"/>
    </location>
</feature>
<feature type="non-terminal residue" evidence="5">
    <location>
        <position position="1"/>
    </location>
</feature>
<keyword evidence="3" id="KW-0804">Transcription</keyword>
<dbReference type="InterPro" id="IPR000524">
    <property type="entry name" value="Tscrpt_reg_HTH_GntR"/>
</dbReference>
<dbReference type="Pfam" id="PF07729">
    <property type="entry name" value="FCD"/>
    <property type="match status" value="1"/>
</dbReference>
<dbReference type="Gene3D" id="1.20.120.530">
    <property type="entry name" value="GntR ligand-binding domain-like"/>
    <property type="match status" value="1"/>
</dbReference>
<sequence>SERTLVEESGLSRGSIREAIRALEVEGLIETNRGRFGGSKVIVPKRDRLIHLVDIFVRANGVSLSSLLDCRAAVEPMMARLAARHITDADLARLEKLHEEFIASADDLVTYRKINYAWHLQIARISQNEPLMALIEPILNIALESKAYENVTTPENRQRAIGAHSDVMSALRAKDEAGAAFAMEAHLTSYSRLTRAVES</sequence>
<keyword evidence="1" id="KW-0805">Transcription regulation</keyword>
<evidence type="ECO:0000256" key="2">
    <source>
        <dbReference type="ARBA" id="ARBA00023125"/>
    </source>
</evidence>
<dbReference type="SUPFAM" id="SSF48008">
    <property type="entry name" value="GntR ligand-binding domain-like"/>
    <property type="match status" value="1"/>
</dbReference>
<dbReference type="InterPro" id="IPR036390">
    <property type="entry name" value="WH_DNA-bd_sf"/>
</dbReference>
<dbReference type="SMART" id="SM00895">
    <property type="entry name" value="FCD"/>
    <property type="match status" value="1"/>
</dbReference>
<evidence type="ECO:0000259" key="4">
    <source>
        <dbReference type="PROSITE" id="PS50949"/>
    </source>
</evidence>
<evidence type="ECO:0000313" key="5">
    <source>
        <dbReference type="EMBL" id="KKL88281.1"/>
    </source>
</evidence>
<dbReference type="InterPro" id="IPR008920">
    <property type="entry name" value="TF_FadR/GntR_C"/>
</dbReference>
<proteinExistence type="predicted"/>
<protein>
    <recommendedName>
        <fullName evidence="4">HTH gntR-type domain-containing protein</fullName>
    </recommendedName>
</protein>
<comment type="caution">
    <text evidence="5">The sequence shown here is derived from an EMBL/GenBank/DDBJ whole genome shotgun (WGS) entry which is preliminary data.</text>
</comment>
<dbReference type="InterPro" id="IPR036388">
    <property type="entry name" value="WH-like_DNA-bd_sf"/>
</dbReference>
<evidence type="ECO:0000256" key="3">
    <source>
        <dbReference type="ARBA" id="ARBA00023163"/>
    </source>
</evidence>
<dbReference type="SUPFAM" id="SSF46785">
    <property type="entry name" value="Winged helix' DNA-binding domain"/>
    <property type="match status" value="1"/>
</dbReference>
<evidence type="ECO:0000256" key="1">
    <source>
        <dbReference type="ARBA" id="ARBA00023015"/>
    </source>
</evidence>
<dbReference type="AlphaFoldDB" id="A0A0F9GCR6"/>
<dbReference type="PROSITE" id="PS50949">
    <property type="entry name" value="HTH_GNTR"/>
    <property type="match status" value="1"/>
</dbReference>
<keyword evidence="2" id="KW-0238">DNA-binding</keyword>
<dbReference type="Pfam" id="PF00392">
    <property type="entry name" value="GntR"/>
    <property type="match status" value="1"/>
</dbReference>
<accession>A0A0F9GCR6</accession>
<dbReference type="PANTHER" id="PTHR43537:SF5">
    <property type="entry name" value="UXU OPERON TRANSCRIPTIONAL REGULATOR"/>
    <property type="match status" value="1"/>
</dbReference>
<dbReference type="GO" id="GO:0003677">
    <property type="term" value="F:DNA binding"/>
    <property type="evidence" value="ECO:0007669"/>
    <property type="project" value="UniProtKB-KW"/>
</dbReference>
<dbReference type="Gene3D" id="1.10.10.10">
    <property type="entry name" value="Winged helix-like DNA-binding domain superfamily/Winged helix DNA-binding domain"/>
    <property type="match status" value="1"/>
</dbReference>
<dbReference type="PANTHER" id="PTHR43537">
    <property type="entry name" value="TRANSCRIPTIONAL REGULATOR, GNTR FAMILY"/>
    <property type="match status" value="1"/>
</dbReference>
<dbReference type="GO" id="GO:0003700">
    <property type="term" value="F:DNA-binding transcription factor activity"/>
    <property type="evidence" value="ECO:0007669"/>
    <property type="project" value="InterPro"/>
</dbReference>
<gene>
    <name evidence="5" type="ORF">LCGC14_1926260</name>
</gene>
<dbReference type="EMBL" id="LAZR01020609">
    <property type="protein sequence ID" value="KKL88281.1"/>
    <property type="molecule type" value="Genomic_DNA"/>
</dbReference>